<gene>
    <name evidence="1" type="ORF">UK23_08815</name>
</gene>
<dbReference type="RefSeq" id="WP_045310896.1">
    <property type="nucleotide sequence ID" value="NZ_JYJG01000045.1"/>
</dbReference>
<dbReference type="Gene3D" id="3.10.20.30">
    <property type="match status" value="1"/>
</dbReference>
<dbReference type="Proteomes" id="UP000033393">
    <property type="component" value="Unassembled WGS sequence"/>
</dbReference>
<dbReference type="eggNOG" id="COG1977">
    <property type="taxonomic scope" value="Bacteria"/>
</dbReference>
<organism evidence="1 2">
    <name type="scientific">Lentzea aerocolonigenes</name>
    <name type="common">Lechevalieria aerocolonigenes</name>
    <name type="synonym">Saccharothrix aerocolonigenes</name>
    <dbReference type="NCBI Taxonomy" id="68170"/>
    <lineage>
        <taxon>Bacteria</taxon>
        <taxon>Bacillati</taxon>
        <taxon>Actinomycetota</taxon>
        <taxon>Actinomycetes</taxon>
        <taxon>Pseudonocardiales</taxon>
        <taxon>Pseudonocardiaceae</taxon>
        <taxon>Lentzea</taxon>
    </lineage>
</organism>
<protein>
    <submittedName>
        <fullName evidence="1">Thiamine biosynthesis protein ThiS</fullName>
    </submittedName>
</protein>
<dbReference type="SUPFAM" id="SSF54285">
    <property type="entry name" value="MoaD/ThiS"/>
    <property type="match status" value="1"/>
</dbReference>
<dbReference type="PANTHER" id="PTHR38031">
    <property type="entry name" value="SULFUR CARRIER PROTEIN SLR0821-RELATED"/>
    <property type="match status" value="1"/>
</dbReference>
<dbReference type="InterPro" id="IPR052045">
    <property type="entry name" value="Sulfur_Carrier/Prot_Modifier"/>
</dbReference>
<reference evidence="1 2" key="1">
    <citation type="submission" date="2015-02" db="EMBL/GenBank/DDBJ databases">
        <authorList>
            <person name="Ju K.-S."/>
            <person name="Doroghazi J.R."/>
            <person name="Metcalf W."/>
        </authorList>
    </citation>
    <scope>NUCLEOTIDE SEQUENCE [LARGE SCALE GENOMIC DNA]</scope>
    <source>
        <strain evidence="1 2">NRRL B-16140</strain>
    </source>
</reference>
<keyword evidence="2" id="KW-1185">Reference proteome</keyword>
<dbReference type="PATRIC" id="fig|68170.10.peg.9015"/>
<sequence length="94" mass="9924">MKVTVLIPGVLRAATDGASHLDVDVPEPATLGAALDVLADAYPGLDRRLRDERASLRRYVNFYVNGEECRRLSGPATPLPAGAEIQILPSVAGG</sequence>
<comment type="caution">
    <text evidence="1">The sequence shown here is derived from an EMBL/GenBank/DDBJ whole genome shotgun (WGS) entry which is preliminary data.</text>
</comment>
<dbReference type="InterPro" id="IPR012675">
    <property type="entry name" value="Beta-grasp_dom_sf"/>
</dbReference>
<dbReference type="OrthoDB" id="9156098at2"/>
<dbReference type="STRING" id="68170.GCA_000974445_06222"/>
<dbReference type="InterPro" id="IPR003749">
    <property type="entry name" value="ThiS/MoaD-like"/>
</dbReference>
<dbReference type="InterPro" id="IPR016155">
    <property type="entry name" value="Mopterin_synth/thiamin_S_b"/>
</dbReference>
<dbReference type="PANTHER" id="PTHR38031:SF1">
    <property type="entry name" value="SULFUR CARRIER PROTEIN CYSO"/>
    <property type="match status" value="1"/>
</dbReference>
<evidence type="ECO:0000313" key="2">
    <source>
        <dbReference type="Proteomes" id="UP000033393"/>
    </source>
</evidence>
<proteinExistence type="predicted"/>
<evidence type="ECO:0000313" key="1">
    <source>
        <dbReference type="EMBL" id="KJK51059.1"/>
    </source>
</evidence>
<dbReference type="EMBL" id="JYJG01000045">
    <property type="protein sequence ID" value="KJK51059.1"/>
    <property type="molecule type" value="Genomic_DNA"/>
</dbReference>
<accession>A0A0F0H5R5</accession>
<name>A0A0F0H5R5_LENAE</name>
<dbReference type="Pfam" id="PF02597">
    <property type="entry name" value="ThiS"/>
    <property type="match status" value="1"/>
</dbReference>
<dbReference type="AlphaFoldDB" id="A0A0F0H5R5"/>